<dbReference type="PANTHER" id="PTHR22639:SF3">
    <property type="entry name" value="ZINC FINGER CCHC DOMAIN-CONTAINING PROTEIN 3"/>
    <property type="match status" value="1"/>
</dbReference>
<dbReference type="Pfam" id="PF00098">
    <property type="entry name" value="zf-CCHC"/>
    <property type="match status" value="1"/>
</dbReference>
<feature type="compositionally biased region" description="Basic and acidic residues" evidence="2">
    <location>
        <begin position="146"/>
        <end position="155"/>
    </location>
</feature>
<dbReference type="GO" id="GO:0003723">
    <property type="term" value="F:RNA binding"/>
    <property type="evidence" value="ECO:0007669"/>
    <property type="project" value="InterPro"/>
</dbReference>
<reference evidence="4 5" key="1">
    <citation type="journal article" date="2017" name="PLoS Biol.">
        <title>The sea cucumber genome provides insights into morphological evolution and visceral regeneration.</title>
        <authorList>
            <person name="Zhang X."/>
            <person name="Sun L."/>
            <person name="Yuan J."/>
            <person name="Sun Y."/>
            <person name="Gao Y."/>
            <person name="Zhang L."/>
            <person name="Li S."/>
            <person name="Dai H."/>
            <person name="Hamel J.F."/>
            <person name="Liu C."/>
            <person name="Yu Y."/>
            <person name="Liu S."/>
            <person name="Lin W."/>
            <person name="Guo K."/>
            <person name="Jin S."/>
            <person name="Xu P."/>
            <person name="Storey K.B."/>
            <person name="Huan P."/>
            <person name="Zhang T."/>
            <person name="Zhou Y."/>
            <person name="Zhang J."/>
            <person name="Lin C."/>
            <person name="Li X."/>
            <person name="Xing L."/>
            <person name="Huo D."/>
            <person name="Sun M."/>
            <person name="Wang L."/>
            <person name="Mercier A."/>
            <person name="Li F."/>
            <person name="Yang H."/>
            <person name="Xiang J."/>
        </authorList>
    </citation>
    <scope>NUCLEOTIDE SEQUENCE [LARGE SCALE GENOMIC DNA]</scope>
    <source>
        <strain evidence="4">Shaxun</strain>
        <tissue evidence="4">Muscle</tissue>
    </source>
</reference>
<dbReference type="SMART" id="SM00343">
    <property type="entry name" value="ZnF_C2HC"/>
    <property type="match status" value="3"/>
</dbReference>
<evidence type="ECO:0000313" key="5">
    <source>
        <dbReference type="Proteomes" id="UP000230750"/>
    </source>
</evidence>
<dbReference type="Gene3D" id="4.10.60.10">
    <property type="entry name" value="Zinc finger, CCHC-type"/>
    <property type="match status" value="1"/>
</dbReference>
<sequence>MKNNSVKFVDNNYDASVVLKAIATDIGKENIMGCVKTQGLWIVTLRKKEDVELLQAKSLPYAIIVSGIHLRLKHNGQLRVCNLCLSEFHILRDCSHYCYRSCGQQGHTARRCPTIRCYKCNKDGHKSFQCPENRKEDNVTVAGNPNKDEQNKDEMQQQASPIVTEMPTETSFELNLEANSANEKCDQNNR</sequence>
<dbReference type="OrthoDB" id="427960at2759"/>
<keyword evidence="1" id="KW-0479">Metal-binding</keyword>
<evidence type="ECO:0000313" key="4">
    <source>
        <dbReference type="EMBL" id="PIK47346.1"/>
    </source>
</evidence>
<feature type="domain" description="CCHC-type" evidence="3">
    <location>
        <begin position="116"/>
        <end position="132"/>
    </location>
</feature>
<dbReference type="PANTHER" id="PTHR22639">
    <property type="entry name" value="GAG-RELATED PROTEIN"/>
    <property type="match status" value="1"/>
</dbReference>
<name>A0A2G8KH78_STIJA</name>
<evidence type="ECO:0000256" key="1">
    <source>
        <dbReference type="PROSITE-ProRule" id="PRU00047"/>
    </source>
</evidence>
<dbReference type="Proteomes" id="UP000230750">
    <property type="component" value="Unassembled WGS sequence"/>
</dbReference>
<comment type="caution">
    <text evidence="4">The sequence shown here is derived from an EMBL/GenBank/DDBJ whole genome shotgun (WGS) entry which is preliminary data.</text>
</comment>
<dbReference type="InterPro" id="IPR001878">
    <property type="entry name" value="Znf_CCHC"/>
</dbReference>
<keyword evidence="1" id="KW-0862">Zinc</keyword>
<feature type="region of interest" description="Disordered" evidence="2">
    <location>
        <begin position="135"/>
        <end position="170"/>
    </location>
</feature>
<organism evidence="4 5">
    <name type="scientific">Stichopus japonicus</name>
    <name type="common">Sea cucumber</name>
    <dbReference type="NCBI Taxonomy" id="307972"/>
    <lineage>
        <taxon>Eukaryota</taxon>
        <taxon>Metazoa</taxon>
        <taxon>Echinodermata</taxon>
        <taxon>Eleutherozoa</taxon>
        <taxon>Echinozoa</taxon>
        <taxon>Holothuroidea</taxon>
        <taxon>Aspidochirotacea</taxon>
        <taxon>Aspidochirotida</taxon>
        <taxon>Stichopodidae</taxon>
        <taxon>Apostichopus</taxon>
    </lineage>
</organism>
<dbReference type="InterPro" id="IPR042509">
    <property type="entry name" value="ZCCHC3"/>
</dbReference>
<protein>
    <submittedName>
        <fullName evidence="4">Putative zinc finger CCHC domain-containing protein 10-like</fullName>
    </submittedName>
</protein>
<dbReference type="EMBL" id="MRZV01000586">
    <property type="protein sequence ID" value="PIK47346.1"/>
    <property type="molecule type" value="Genomic_DNA"/>
</dbReference>
<accession>A0A2G8KH78</accession>
<dbReference type="GO" id="GO:0002218">
    <property type="term" value="P:activation of innate immune response"/>
    <property type="evidence" value="ECO:0007669"/>
    <property type="project" value="InterPro"/>
</dbReference>
<proteinExistence type="predicted"/>
<evidence type="ECO:0000259" key="3">
    <source>
        <dbReference type="PROSITE" id="PS50158"/>
    </source>
</evidence>
<dbReference type="AlphaFoldDB" id="A0A2G8KH78"/>
<dbReference type="InterPro" id="IPR036875">
    <property type="entry name" value="Znf_CCHC_sf"/>
</dbReference>
<keyword evidence="1" id="KW-0863">Zinc-finger</keyword>
<dbReference type="SUPFAM" id="SSF57756">
    <property type="entry name" value="Retrovirus zinc finger-like domains"/>
    <property type="match status" value="1"/>
</dbReference>
<gene>
    <name evidence="4" type="ORF">BSL78_15795</name>
</gene>
<feature type="compositionally biased region" description="Polar residues" evidence="2">
    <location>
        <begin position="156"/>
        <end position="170"/>
    </location>
</feature>
<dbReference type="GO" id="GO:0008270">
    <property type="term" value="F:zinc ion binding"/>
    <property type="evidence" value="ECO:0007669"/>
    <property type="project" value="UniProtKB-KW"/>
</dbReference>
<dbReference type="GO" id="GO:0003690">
    <property type="term" value="F:double-stranded DNA binding"/>
    <property type="evidence" value="ECO:0007669"/>
    <property type="project" value="InterPro"/>
</dbReference>
<evidence type="ECO:0000256" key="2">
    <source>
        <dbReference type="SAM" id="MobiDB-lite"/>
    </source>
</evidence>
<keyword evidence="5" id="KW-1185">Reference proteome</keyword>
<dbReference type="PROSITE" id="PS50158">
    <property type="entry name" value="ZF_CCHC"/>
    <property type="match status" value="1"/>
</dbReference>